<feature type="region of interest" description="Disordered" evidence="1">
    <location>
        <begin position="1"/>
        <end position="25"/>
    </location>
</feature>
<accession>A0A4Y2JN61</accession>
<proteinExistence type="predicted"/>
<evidence type="ECO:0000256" key="1">
    <source>
        <dbReference type="SAM" id="MobiDB-lite"/>
    </source>
</evidence>
<organism evidence="2 3">
    <name type="scientific">Araneus ventricosus</name>
    <name type="common">Orbweaver spider</name>
    <name type="synonym">Epeira ventricosa</name>
    <dbReference type="NCBI Taxonomy" id="182803"/>
    <lineage>
        <taxon>Eukaryota</taxon>
        <taxon>Metazoa</taxon>
        <taxon>Ecdysozoa</taxon>
        <taxon>Arthropoda</taxon>
        <taxon>Chelicerata</taxon>
        <taxon>Arachnida</taxon>
        <taxon>Araneae</taxon>
        <taxon>Araneomorphae</taxon>
        <taxon>Entelegynae</taxon>
        <taxon>Araneoidea</taxon>
        <taxon>Araneidae</taxon>
        <taxon>Araneus</taxon>
    </lineage>
</organism>
<dbReference type="EMBL" id="BGPR01003649">
    <property type="protein sequence ID" value="GBM90762.1"/>
    <property type="molecule type" value="Genomic_DNA"/>
</dbReference>
<comment type="caution">
    <text evidence="2">The sequence shown here is derived from an EMBL/GenBank/DDBJ whole genome shotgun (WGS) entry which is preliminary data.</text>
</comment>
<reference evidence="2 3" key="1">
    <citation type="journal article" date="2019" name="Sci. Rep.">
        <title>Orb-weaving spider Araneus ventricosus genome elucidates the spidroin gene catalogue.</title>
        <authorList>
            <person name="Kono N."/>
            <person name="Nakamura H."/>
            <person name="Ohtoshi R."/>
            <person name="Moran D.A.P."/>
            <person name="Shinohara A."/>
            <person name="Yoshida Y."/>
            <person name="Fujiwara M."/>
            <person name="Mori M."/>
            <person name="Tomita M."/>
            <person name="Arakawa K."/>
        </authorList>
    </citation>
    <scope>NUCLEOTIDE SEQUENCE [LARGE SCALE GENOMIC DNA]</scope>
</reference>
<feature type="non-terminal residue" evidence="2">
    <location>
        <position position="97"/>
    </location>
</feature>
<evidence type="ECO:0000313" key="3">
    <source>
        <dbReference type="Proteomes" id="UP000499080"/>
    </source>
</evidence>
<name>A0A4Y2JN61_ARAVE</name>
<dbReference type="AlphaFoldDB" id="A0A4Y2JN61"/>
<dbReference type="Proteomes" id="UP000499080">
    <property type="component" value="Unassembled WGS sequence"/>
</dbReference>
<sequence length="97" mass="10846">MSGERVASSDVIGGGTQEGSDTSEISFRVRFEDERKEHSFPFLKPNMTREQKKKSIFCPGQHYSFNATGCRPRIGPRFGIARSNSYSSPAASKKREL</sequence>
<keyword evidence="3" id="KW-1185">Reference proteome</keyword>
<evidence type="ECO:0000313" key="2">
    <source>
        <dbReference type="EMBL" id="GBM90762.1"/>
    </source>
</evidence>
<gene>
    <name evidence="2" type="ORF">AVEN_188984_1</name>
</gene>
<protein>
    <submittedName>
        <fullName evidence="2">Uncharacterized protein</fullName>
    </submittedName>
</protein>